<evidence type="ECO:0000256" key="1">
    <source>
        <dbReference type="SAM" id="MobiDB-lite"/>
    </source>
</evidence>
<feature type="compositionally biased region" description="Polar residues" evidence="1">
    <location>
        <begin position="70"/>
        <end position="97"/>
    </location>
</feature>
<gene>
    <name evidence="3" type="ORF">K489DRAFT_46067</name>
</gene>
<protein>
    <recommendedName>
        <fullName evidence="4">DNA/RNA-binding protein Alba-like domain-containing protein</fullName>
    </recommendedName>
</protein>
<organism evidence="3">
    <name type="scientific">Dissoconium aciculare CBS 342.82</name>
    <dbReference type="NCBI Taxonomy" id="1314786"/>
    <lineage>
        <taxon>Eukaryota</taxon>
        <taxon>Fungi</taxon>
        <taxon>Dikarya</taxon>
        <taxon>Ascomycota</taxon>
        <taxon>Pezizomycotina</taxon>
        <taxon>Dothideomycetes</taxon>
        <taxon>Dothideomycetidae</taxon>
        <taxon>Mycosphaerellales</taxon>
        <taxon>Dissoconiaceae</taxon>
        <taxon>Dissoconium</taxon>
    </lineage>
</organism>
<dbReference type="AlphaFoldDB" id="A0A6J3LXR2"/>
<feature type="region of interest" description="Disordered" evidence="1">
    <location>
        <begin position="158"/>
        <end position="211"/>
    </location>
</feature>
<sequence>MASTTAAVDTPAPFDLTTLETKYRINAYNVHSSTAISSRTATVLNALFPGSDAGTLSASSGQAASRDRNQGSGQESSGPASLNATHAVDDSTSSVIQSGPIAPPTSDALPSLVVLTAQAKAANKLISIVEIVKREARKADPGRKVFQYSELTAKMMEIPRNPRPGATGHTASAPRPRGHGDDAVGHDGGTHDGDEKEPAFQTMPEPGPTTKLRQIPVMTIYLATTSVRELKLAFGEQT</sequence>
<reference evidence="3" key="2">
    <citation type="submission" date="2020-04" db="EMBL/GenBank/DDBJ databases">
        <authorList>
            <consortium name="NCBI Genome Project"/>
        </authorList>
    </citation>
    <scope>NUCLEOTIDE SEQUENCE</scope>
    <source>
        <strain evidence="3">CBS 342.82</strain>
    </source>
</reference>
<dbReference type="Proteomes" id="UP000504637">
    <property type="component" value="Unplaced"/>
</dbReference>
<dbReference type="OrthoDB" id="424402at2759"/>
<evidence type="ECO:0000313" key="3">
    <source>
        <dbReference type="RefSeq" id="XP_033457115.1"/>
    </source>
</evidence>
<accession>A0A6J3LXR2</accession>
<reference evidence="3" key="3">
    <citation type="submission" date="2025-08" db="UniProtKB">
        <authorList>
            <consortium name="RefSeq"/>
        </authorList>
    </citation>
    <scope>IDENTIFICATION</scope>
    <source>
        <strain evidence="3">CBS 342.82</strain>
    </source>
</reference>
<name>A0A6J3LXR2_9PEZI</name>
<feature type="region of interest" description="Disordered" evidence="1">
    <location>
        <begin position="55"/>
        <end position="106"/>
    </location>
</feature>
<evidence type="ECO:0000313" key="2">
    <source>
        <dbReference type="Proteomes" id="UP000504637"/>
    </source>
</evidence>
<dbReference type="GeneID" id="54366433"/>
<evidence type="ECO:0008006" key="4">
    <source>
        <dbReference type="Google" id="ProtNLM"/>
    </source>
</evidence>
<reference evidence="3" key="1">
    <citation type="submission" date="2020-01" db="EMBL/GenBank/DDBJ databases">
        <authorList>
            <consortium name="DOE Joint Genome Institute"/>
            <person name="Haridas S."/>
            <person name="Albert R."/>
            <person name="Binder M."/>
            <person name="Bloem J."/>
            <person name="Labutti K."/>
            <person name="Salamov A."/>
            <person name="Andreopoulos B."/>
            <person name="Baker S.E."/>
            <person name="Barry K."/>
            <person name="Bills G."/>
            <person name="Bluhm B.H."/>
            <person name="Cannon C."/>
            <person name="Castanera R."/>
            <person name="Culley D.E."/>
            <person name="Daum C."/>
            <person name="Ezra D."/>
            <person name="Gonzalez J.B."/>
            <person name="Henrissat B."/>
            <person name="Kuo A."/>
            <person name="Liang C."/>
            <person name="Lipzen A."/>
            <person name="Lutzoni F."/>
            <person name="Magnuson J."/>
            <person name="Mondo S."/>
            <person name="Nolan M."/>
            <person name="Ohm R."/>
            <person name="Pangilinan J."/>
            <person name="Park H.-J."/>
            <person name="Ramirez L."/>
            <person name="Alfaro M."/>
            <person name="Sun H."/>
            <person name="Tritt A."/>
            <person name="Yoshinaga Y."/>
            <person name="Zwiers L.-H."/>
            <person name="Turgeon B.G."/>
            <person name="Goodwin S.B."/>
            <person name="Spatafora J.W."/>
            <person name="Crous P.W."/>
            <person name="Grigoriev I.V."/>
        </authorList>
    </citation>
    <scope>NUCLEOTIDE SEQUENCE</scope>
    <source>
        <strain evidence="3">CBS 342.82</strain>
    </source>
</reference>
<feature type="compositionally biased region" description="Basic and acidic residues" evidence="1">
    <location>
        <begin position="178"/>
        <end position="198"/>
    </location>
</feature>
<proteinExistence type="predicted"/>
<dbReference type="RefSeq" id="XP_033457115.1">
    <property type="nucleotide sequence ID" value="XM_033608633.1"/>
</dbReference>
<keyword evidence="2" id="KW-1185">Reference proteome</keyword>